<dbReference type="SUPFAM" id="SSF55681">
    <property type="entry name" value="Class II aaRS and biotin synthetases"/>
    <property type="match status" value="1"/>
</dbReference>
<dbReference type="Proteomes" id="UP000030693">
    <property type="component" value="Unassembled WGS sequence"/>
</dbReference>
<dbReference type="OrthoDB" id="238316at2759"/>
<evidence type="ECO:0000313" key="15">
    <source>
        <dbReference type="EMBL" id="KCV68490.1"/>
    </source>
</evidence>
<dbReference type="PANTHER" id="PTHR11538:SF40">
    <property type="entry name" value="PHENYLALANINE--TRNA LIGASE ALPHA SUBUNIT"/>
    <property type="match status" value="1"/>
</dbReference>
<feature type="domain" description="Aminoacyl-transfer RNA synthetases class-II family profile" evidence="14">
    <location>
        <begin position="290"/>
        <end position="562"/>
    </location>
</feature>
<evidence type="ECO:0000259" key="14">
    <source>
        <dbReference type="PROSITE" id="PS50862"/>
    </source>
</evidence>
<keyword evidence="16" id="KW-1185">Reference proteome</keyword>
<dbReference type="PROSITE" id="PS50862">
    <property type="entry name" value="AA_TRNA_LIGASE_II"/>
    <property type="match status" value="1"/>
</dbReference>
<dbReference type="GO" id="GO:0000049">
    <property type="term" value="F:tRNA binding"/>
    <property type="evidence" value="ECO:0007669"/>
    <property type="project" value="InterPro"/>
</dbReference>
<evidence type="ECO:0000256" key="13">
    <source>
        <dbReference type="ARBA" id="ARBA00030612"/>
    </source>
</evidence>
<dbReference type="NCBIfam" id="TIGR00468">
    <property type="entry name" value="pheS"/>
    <property type="match status" value="1"/>
</dbReference>
<evidence type="ECO:0000256" key="12">
    <source>
        <dbReference type="ARBA" id="ARBA00023146"/>
    </source>
</evidence>
<comment type="subcellular location">
    <subcellularLocation>
        <location evidence="2">Cytoplasm</location>
    </subcellularLocation>
</comment>
<dbReference type="EC" id="6.1.1.20" evidence="4"/>
<proteinExistence type="inferred from homology"/>
<dbReference type="GO" id="GO:0006432">
    <property type="term" value="P:phenylalanyl-tRNA aminoacylation"/>
    <property type="evidence" value="ECO:0007669"/>
    <property type="project" value="InterPro"/>
</dbReference>
<dbReference type="GO" id="GO:0009328">
    <property type="term" value="C:phenylalanine-tRNA ligase complex"/>
    <property type="evidence" value="ECO:0007669"/>
    <property type="project" value="TreeGrafter"/>
</dbReference>
<evidence type="ECO:0000256" key="4">
    <source>
        <dbReference type="ARBA" id="ARBA00012814"/>
    </source>
</evidence>
<protein>
    <recommendedName>
        <fullName evidence="4">phenylalanine--tRNA ligase</fullName>
        <ecNumber evidence="4">6.1.1.20</ecNumber>
    </recommendedName>
    <alternativeName>
        <fullName evidence="13">Phenylalanyl-tRNA synthetase alpha subunit</fullName>
    </alternativeName>
</protein>
<dbReference type="InterPro" id="IPR004529">
    <property type="entry name" value="Phe-tRNA-synth_IIc_asu"/>
</dbReference>
<dbReference type="CDD" id="cd00496">
    <property type="entry name" value="PheRS_alpha_core"/>
    <property type="match status" value="1"/>
</dbReference>
<evidence type="ECO:0000256" key="8">
    <source>
        <dbReference type="ARBA" id="ARBA00022741"/>
    </source>
</evidence>
<comment type="similarity">
    <text evidence="3">Belongs to the class-II aminoacyl-tRNA synthetase family. Phe-tRNA synthetase alpha subunit type 2 subfamily.</text>
</comment>
<dbReference type="RefSeq" id="XP_009496922.1">
    <property type="nucleotide sequence ID" value="XM_009498647.1"/>
</dbReference>
<sequence>MSSKAETLLRVKQLRAEADALEQSIQTITPLAAIGKHFDESPATPLLSTDLAAQLEQQEQLMLNELKSYASRDMIKLTPRTEVLPALSTEGEQILAAGFTPDLDILRQVVQEGSYDLPKPNPVAGQLLKKKVVELQAGKLMLPGREAAEPVRELLKAQLAGDAAAAAAGAAALDADLAKTFALLSAELATQQEYFQHLTAISKGDHSAVSKDMIAVFTRRKWAANKKVTVHLIEKGPQFALEVQVQAKPVLTKKDLDNYIAGQMAPSRSLNIDYVRGRVPQTGHLHPLLKVREEYRKIFLNMGFTEMKTNNFVESSFWNFDTLFQPQHHPARDAHDTFFVRSPAKAALPTSAEGPCYVEAVKKVHSEGDFGSIGHRTPWKEDEAQKNILRTHTTAASARALKELADQGEFRPVKYFSIDRVFRNETLDHTHLAEFHQIEGLIADRNLSLAHLLSTLKEFFRALGMKDLRFKPAYNPYTEPSMEVFAFHPGLKKWIEVGNSGVFRPEMLRPMGLPEDVSVIAWGLSLERPTMILYGIDNIRDLCGHTIDLKLVKTNPFCRLKPSDEEAEETSTAAAAAAAASQ</sequence>
<dbReference type="Pfam" id="PF01409">
    <property type="entry name" value="tRNA-synt_2d"/>
    <property type="match status" value="1"/>
</dbReference>
<keyword evidence="5" id="KW-0963">Cytoplasm</keyword>
<evidence type="ECO:0000256" key="5">
    <source>
        <dbReference type="ARBA" id="ARBA00022490"/>
    </source>
</evidence>
<keyword evidence="12 15" id="KW-0030">Aminoacyl-tRNA synthetase</keyword>
<dbReference type="InterPro" id="IPR002319">
    <property type="entry name" value="Phenylalanyl-tRNA_Synthase"/>
</dbReference>
<dbReference type="GO" id="GO:0004826">
    <property type="term" value="F:phenylalanine-tRNA ligase activity"/>
    <property type="evidence" value="ECO:0007669"/>
    <property type="project" value="UniProtKB-EC"/>
</dbReference>
<keyword evidence="8" id="KW-0547">Nucleotide-binding</keyword>
<dbReference type="GO" id="GO:0005524">
    <property type="term" value="F:ATP binding"/>
    <property type="evidence" value="ECO:0007669"/>
    <property type="project" value="UniProtKB-KW"/>
</dbReference>
<evidence type="ECO:0000256" key="2">
    <source>
        <dbReference type="ARBA" id="ARBA00004496"/>
    </source>
</evidence>
<name>A0A058Z2M9_FONAL</name>
<dbReference type="GO" id="GO:0046872">
    <property type="term" value="F:metal ion binding"/>
    <property type="evidence" value="ECO:0007669"/>
    <property type="project" value="UniProtKB-KW"/>
</dbReference>
<evidence type="ECO:0000256" key="3">
    <source>
        <dbReference type="ARBA" id="ARBA00006703"/>
    </source>
</evidence>
<keyword evidence="11" id="KW-0648">Protein biosynthesis</keyword>
<dbReference type="GO" id="GO:0005829">
    <property type="term" value="C:cytosol"/>
    <property type="evidence" value="ECO:0007669"/>
    <property type="project" value="TreeGrafter"/>
</dbReference>
<dbReference type="AlphaFoldDB" id="A0A058Z2M9"/>
<reference evidence="15" key="1">
    <citation type="submission" date="2013-04" db="EMBL/GenBank/DDBJ databases">
        <title>The Genome Sequence of Fonticula alba ATCC 38817.</title>
        <authorList>
            <consortium name="The Broad Institute Genomics Platform"/>
            <person name="Russ C."/>
            <person name="Cuomo C."/>
            <person name="Burger G."/>
            <person name="Gray M.W."/>
            <person name="Holland P.W.H."/>
            <person name="King N."/>
            <person name="Lang F.B.F."/>
            <person name="Roger A.J."/>
            <person name="Ruiz-Trillo I."/>
            <person name="Brown M."/>
            <person name="Walker B."/>
            <person name="Young S."/>
            <person name="Zeng Q."/>
            <person name="Gargeya S."/>
            <person name="Fitzgerald M."/>
            <person name="Haas B."/>
            <person name="Abouelleil A."/>
            <person name="Allen A.W."/>
            <person name="Alvarado L."/>
            <person name="Arachchi H.M."/>
            <person name="Berlin A.M."/>
            <person name="Chapman S.B."/>
            <person name="Gainer-Dewar J."/>
            <person name="Goldberg J."/>
            <person name="Griggs A."/>
            <person name="Gujja S."/>
            <person name="Hansen M."/>
            <person name="Howarth C."/>
            <person name="Imamovic A."/>
            <person name="Ireland A."/>
            <person name="Larimer J."/>
            <person name="McCowan C."/>
            <person name="Murphy C."/>
            <person name="Pearson M."/>
            <person name="Poon T.W."/>
            <person name="Priest M."/>
            <person name="Roberts A."/>
            <person name="Saif S."/>
            <person name="Shea T."/>
            <person name="Sisk P."/>
            <person name="Sykes S."/>
            <person name="Wortman J."/>
            <person name="Nusbaum C."/>
            <person name="Birren B."/>
        </authorList>
    </citation>
    <scope>NUCLEOTIDE SEQUENCE [LARGE SCALE GENOMIC DNA]</scope>
    <source>
        <strain evidence="15">ATCC 38817</strain>
    </source>
</reference>
<evidence type="ECO:0000256" key="9">
    <source>
        <dbReference type="ARBA" id="ARBA00022840"/>
    </source>
</evidence>
<keyword evidence="10" id="KW-0460">Magnesium</keyword>
<evidence type="ECO:0000256" key="7">
    <source>
        <dbReference type="ARBA" id="ARBA00022723"/>
    </source>
</evidence>
<dbReference type="STRING" id="691883.A0A058Z2M9"/>
<dbReference type="PANTHER" id="PTHR11538">
    <property type="entry name" value="PHENYLALANYL-TRNA SYNTHETASE"/>
    <property type="match status" value="1"/>
</dbReference>
<organism evidence="15">
    <name type="scientific">Fonticula alba</name>
    <name type="common">Slime mold</name>
    <dbReference type="NCBI Taxonomy" id="691883"/>
    <lineage>
        <taxon>Eukaryota</taxon>
        <taxon>Rotosphaerida</taxon>
        <taxon>Fonticulaceae</taxon>
        <taxon>Fonticula</taxon>
    </lineage>
</organism>
<dbReference type="NCBIfam" id="NF003210">
    <property type="entry name" value="PRK04172.1"/>
    <property type="match status" value="1"/>
</dbReference>
<evidence type="ECO:0000256" key="6">
    <source>
        <dbReference type="ARBA" id="ARBA00022598"/>
    </source>
</evidence>
<dbReference type="Gene3D" id="3.30.930.10">
    <property type="entry name" value="Bira Bifunctional Protein, Domain 2"/>
    <property type="match status" value="1"/>
</dbReference>
<dbReference type="InterPro" id="IPR045864">
    <property type="entry name" value="aa-tRNA-synth_II/BPL/LPL"/>
</dbReference>
<evidence type="ECO:0000313" key="16">
    <source>
        <dbReference type="Proteomes" id="UP000030693"/>
    </source>
</evidence>
<evidence type="ECO:0000256" key="11">
    <source>
        <dbReference type="ARBA" id="ARBA00022917"/>
    </source>
</evidence>
<evidence type="ECO:0000256" key="10">
    <source>
        <dbReference type="ARBA" id="ARBA00022842"/>
    </source>
</evidence>
<dbReference type="EMBL" id="KB932208">
    <property type="protein sequence ID" value="KCV68490.1"/>
    <property type="molecule type" value="Genomic_DNA"/>
</dbReference>
<comment type="cofactor">
    <cofactor evidence="1">
        <name>Mg(2+)</name>
        <dbReference type="ChEBI" id="CHEBI:18420"/>
    </cofactor>
</comment>
<gene>
    <name evidence="15" type="ORF">H696_04783</name>
</gene>
<accession>A0A058Z2M9</accession>
<dbReference type="GeneID" id="20529508"/>
<keyword evidence="9" id="KW-0067">ATP-binding</keyword>
<keyword evidence="7" id="KW-0479">Metal-binding</keyword>
<evidence type="ECO:0000256" key="1">
    <source>
        <dbReference type="ARBA" id="ARBA00001946"/>
    </source>
</evidence>
<dbReference type="InterPro" id="IPR006195">
    <property type="entry name" value="aa-tRNA-synth_II"/>
</dbReference>
<dbReference type="FunFam" id="3.30.930.10:FF:000178">
    <property type="entry name" value="Phenylalanyl-tRNA synthetase subunit alpha"/>
    <property type="match status" value="1"/>
</dbReference>
<dbReference type="eggNOG" id="KOG2784">
    <property type="taxonomic scope" value="Eukaryota"/>
</dbReference>
<keyword evidence="6" id="KW-0436">Ligase</keyword>